<evidence type="ECO:0000313" key="4">
    <source>
        <dbReference type="Proteomes" id="UP001139207"/>
    </source>
</evidence>
<feature type="domain" description="GyrI-like small molecule binding" evidence="2">
    <location>
        <begin position="22"/>
        <end position="212"/>
    </location>
</feature>
<dbReference type="Gene3D" id="3.20.80.10">
    <property type="entry name" value="Regulatory factor, effector binding domain"/>
    <property type="match status" value="1"/>
</dbReference>
<dbReference type="SUPFAM" id="SSF55136">
    <property type="entry name" value="Probable bacterial effector-binding domain"/>
    <property type="match status" value="1"/>
</dbReference>
<comment type="caution">
    <text evidence="3">The sequence shown here is derived from an EMBL/GenBank/DDBJ whole genome shotgun (WGS) entry which is preliminary data.</text>
</comment>
<dbReference type="Proteomes" id="UP001139207">
    <property type="component" value="Unassembled WGS sequence"/>
</dbReference>
<sequence length="228" mass="25607">MTTGKIDLKKTLDAYRDTRGTFRVVDVPTFRYIMVDGHGDPNTSPLYPRSLEALYPVAYAMKFASKRDLGRDYVVPPLEGLWWAEDMAAFTTARDKSRWYWTMMLMVPPWVGRDIFDAAVQQVAAKTAKTAKTKATPERLGDIRLEELSEGRCVQTLHIGSFDDEAAVLERMHGEFLPANGLRLDGTHHEIYFSDPRRTAPEKLRTLLRQPVAPASAPAQDSPGPSPV</sequence>
<evidence type="ECO:0000256" key="1">
    <source>
        <dbReference type="SAM" id="MobiDB-lite"/>
    </source>
</evidence>
<dbReference type="EMBL" id="JALIEA010000006">
    <property type="protein sequence ID" value="MCJ7857231.1"/>
    <property type="molecule type" value="Genomic_DNA"/>
</dbReference>
<name>A0A9X2AXM6_9CORY</name>
<dbReference type="Pfam" id="PF06445">
    <property type="entry name" value="GyrI-like"/>
    <property type="match status" value="1"/>
</dbReference>
<dbReference type="InterPro" id="IPR029442">
    <property type="entry name" value="GyrI-like"/>
</dbReference>
<organism evidence="3 4">
    <name type="scientific">Corynebacterium kalidii</name>
    <dbReference type="NCBI Taxonomy" id="2931982"/>
    <lineage>
        <taxon>Bacteria</taxon>
        <taxon>Bacillati</taxon>
        <taxon>Actinomycetota</taxon>
        <taxon>Actinomycetes</taxon>
        <taxon>Mycobacteriales</taxon>
        <taxon>Corynebacteriaceae</taxon>
        <taxon>Corynebacterium</taxon>
    </lineage>
</organism>
<dbReference type="AlphaFoldDB" id="A0A9X2AXM6"/>
<evidence type="ECO:0000259" key="2">
    <source>
        <dbReference type="Pfam" id="PF06445"/>
    </source>
</evidence>
<proteinExistence type="predicted"/>
<dbReference type="InterPro" id="IPR011256">
    <property type="entry name" value="Reg_factor_effector_dom_sf"/>
</dbReference>
<dbReference type="RefSeq" id="WP_244802979.1">
    <property type="nucleotide sequence ID" value="NZ_JALIEA010000006.1"/>
</dbReference>
<keyword evidence="4" id="KW-1185">Reference proteome</keyword>
<gene>
    <name evidence="3" type="ORF">MUN33_00645</name>
</gene>
<protein>
    <submittedName>
        <fullName evidence="3">GyrI-like domain-containing protein</fullName>
    </submittedName>
</protein>
<evidence type="ECO:0000313" key="3">
    <source>
        <dbReference type="EMBL" id="MCJ7857231.1"/>
    </source>
</evidence>
<reference evidence="3" key="1">
    <citation type="submission" date="2022-04" db="EMBL/GenBank/DDBJ databases">
        <title>Corynebacterium kalidii LD5P10.</title>
        <authorList>
            <person name="Sun J.Q."/>
        </authorList>
    </citation>
    <scope>NUCLEOTIDE SEQUENCE</scope>
    <source>
        <strain evidence="3">LD5P10</strain>
    </source>
</reference>
<accession>A0A9X2AXM6</accession>
<feature type="region of interest" description="Disordered" evidence="1">
    <location>
        <begin position="208"/>
        <end position="228"/>
    </location>
</feature>